<feature type="region of interest" description="Disordered" evidence="1">
    <location>
        <begin position="63"/>
        <end position="99"/>
    </location>
</feature>
<evidence type="ECO:0000313" key="4">
    <source>
        <dbReference type="Proteomes" id="UP001516023"/>
    </source>
</evidence>
<feature type="compositionally biased region" description="Polar residues" evidence="1">
    <location>
        <begin position="1172"/>
        <end position="1181"/>
    </location>
</feature>
<feature type="compositionally biased region" description="Low complexity" evidence="1">
    <location>
        <begin position="475"/>
        <end position="490"/>
    </location>
</feature>
<feature type="compositionally biased region" description="Low complexity" evidence="1">
    <location>
        <begin position="188"/>
        <end position="197"/>
    </location>
</feature>
<feature type="region of interest" description="Disordered" evidence="1">
    <location>
        <begin position="764"/>
        <end position="784"/>
    </location>
</feature>
<feature type="compositionally biased region" description="Basic and acidic residues" evidence="1">
    <location>
        <begin position="770"/>
        <end position="784"/>
    </location>
</feature>
<dbReference type="PROSITE" id="PS50217">
    <property type="entry name" value="BZIP"/>
    <property type="match status" value="1"/>
</dbReference>
<feature type="region of interest" description="Disordered" evidence="1">
    <location>
        <begin position="1201"/>
        <end position="1226"/>
    </location>
</feature>
<feature type="region of interest" description="Disordered" evidence="1">
    <location>
        <begin position="1125"/>
        <end position="1181"/>
    </location>
</feature>
<feature type="compositionally biased region" description="Polar residues" evidence="1">
    <location>
        <begin position="508"/>
        <end position="520"/>
    </location>
</feature>
<feature type="region of interest" description="Disordered" evidence="1">
    <location>
        <begin position="131"/>
        <end position="198"/>
    </location>
</feature>
<reference evidence="3 4" key="1">
    <citation type="journal article" date="2020" name="G3 (Bethesda)">
        <title>Improved Reference Genome for Cyclotella cryptica CCMP332, a Model for Cell Wall Morphogenesis, Salinity Adaptation, and Lipid Production in Diatoms (Bacillariophyta).</title>
        <authorList>
            <person name="Roberts W.R."/>
            <person name="Downey K.M."/>
            <person name="Ruck E.C."/>
            <person name="Traller J.C."/>
            <person name="Alverson A.J."/>
        </authorList>
    </citation>
    <scope>NUCLEOTIDE SEQUENCE [LARGE SCALE GENOMIC DNA]</scope>
    <source>
        <strain evidence="3 4">CCMP332</strain>
    </source>
</reference>
<feature type="compositionally biased region" description="Polar residues" evidence="1">
    <location>
        <begin position="140"/>
        <end position="154"/>
    </location>
</feature>
<feature type="compositionally biased region" description="Polar residues" evidence="1">
    <location>
        <begin position="1215"/>
        <end position="1224"/>
    </location>
</feature>
<dbReference type="CDD" id="cd14809">
    <property type="entry name" value="bZIP_AUREO-like"/>
    <property type="match status" value="1"/>
</dbReference>
<proteinExistence type="predicted"/>
<organism evidence="3 4">
    <name type="scientific">Cyclotella cryptica</name>
    <dbReference type="NCBI Taxonomy" id="29204"/>
    <lineage>
        <taxon>Eukaryota</taxon>
        <taxon>Sar</taxon>
        <taxon>Stramenopiles</taxon>
        <taxon>Ochrophyta</taxon>
        <taxon>Bacillariophyta</taxon>
        <taxon>Coscinodiscophyceae</taxon>
        <taxon>Thalassiosirophycidae</taxon>
        <taxon>Stephanodiscales</taxon>
        <taxon>Stephanodiscaceae</taxon>
        <taxon>Cyclotella</taxon>
    </lineage>
</organism>
<feature type="compositionally biased region" description="Polar residues" evidence="1">
    <location>
        <begin position="391"/>
        <end position="407"/>
    </location>
</feature>
<evidence type="ECO:0000259" key="2">
    <source>
        <dbReference type="PROSITE" id="PS50217"/>
    </source>
</evidence>
<sequence>MTRQHQQLIDEQPLHNRRQMNEDSNMDGIGIAWDDASQQSEEDLGLLFWDDVASINESNNGSLNSLRGGGMNNGGSQHGSVVSVPNPGGENQGGFSQNVLNQNNLNQLGQQQLELLTSLNPQAVMNNQWNSWGSEWKPLPQQQSQVSAARQPTAQQQFPDPQYQQGSQMPTPQQRGGGYEQHSSVSFQQPQQLQQQPSRDNGLLLQVQAGQSLNQAFNGLPTGQNGENAQATMMLNQIPSIQRASQNSLYFSQGSTQTLQSIPSHHQESNSNANSTFASAGLIAYNHNAPTSVAQGNATSQSPAIPATIPRQAHPFYLWMLQQQQQGQQVQWQQQEEQSVQQQQQQQQQEQVKMLQKEQEAKRQQQEAERQQREQEAQLKQQQELAQAQASFNDATRPSSNSNSLTPQQQQQQHQLALFQYQLAMAAQQNSNANPPQVTQQATENTGAGGENYLIQQQLQLFQALRQQQQQVQPQQQQHQAQQQAQYNAQSVQSLPGASPFEAMPLSQAMSPLNNNSASAPMNVDPIVKPAAKPSGSRKKKGVDSSKAQGMVPAHLSQAAGAIGSTMKSLNNTMKTINVSGVQHQQNQHGFETTESQVSLPEKPTAKRTPSNQRNANDSNISGSMRSMNSTLASTMRPPNDLGRVIPQGNLYQGKASSKEDSRAQSLLGAGMTISQNQFAQQQQEPLRGTPMIAYTANAQDSATSSTFPQAAVTSNINVVSSDTEGETFAARKRAKPLPHDRYATESGTDDDIIDISTHVAEAAATDEEEKIKSSRERNREHAKNTRLRKKAYIESLKLTVDELCRERDTLVSERSNAASIKVETHSKRVDVLRSFFALRAGYLLNQKRELWSSILDESGFTCRLPVTPYQSFPSSEVQLSNCQRTISGVDAMIADVASNAVFLDSLVDRYHYPKGKINFQYTLATEESVTAGNQIMARWSMETLNAKKCGARTELHQQGMLFCKFNSAHKIVSLEIMFDVMAFMLQVKMAMGFENFNDVVIPNTVQTCQKQYDYPMVITLADRPYTIVQVNERWENLTGYKGADVVGKCSCSILQGADTGRKELKNLMSPVLFKRPSCGMLTNYTKHGRRFRSYITIYPLSTDSTISHYFGLTTFVQWIDADESTKPQDKDGSDYKLSDKGDYDQGYSKRPRESARGPSSSSQKSKRAKMNENSSSSCSDGTSINAVKVVVASNQDKQSLSSLTSSISSSSISRESGNGTDANDTFKDANSVAVLVPSRAKASVSTSATTPSSLAGGAQKVEFSVPLVLNCPESSKCKSEEKDKK</sequence>
<feature type="region of interest" description="Disordered" evidence="1">
    <location>
        <begin position="360"/>
        <end position="411"/>
    </location>
</feature>
<feature type="compositionally biased region" description="Low complexity" evidence="1">
    <location>
        <begin position="1201"/>
        <end position="1214"/>
    </location>
</feature>
<dbReference type="EMBL" id="JABMIG020000009">
    <property type="protein sequence ID" value="KAL3804185.1"/>
    <property type="molecule type" value="Genomic_DNA"/>
</dbReference>
<dbReference type="InterPro" id="IPR000014">
    <property type="entry name" value="PAS"/>
</dbReference>
<feature type="compositionally biased region" description="Polar residues" evidence="1">
    <location>
        <begin position="582"/>
        <end position="599"/>
    </location>
</feature>
<dbReference type="InterPro" id="IPR004827">
    <property type="entry name" value="bZIP"/>
</dbReference>
<feature type="region of interest" description="Disordered" evidence="1">
    <location>
        <begin position="582"/>
        <end position="664"/>
    </location>
</feature>
<feature type="compositionally biased region" description="Low complexity" evidence="1">
    <location>
        <begin position="378"/>
        <end position="390"/>
    </location>
</feature>
<feature type="compositionally biased region" description="Polar residues" evidence="1">
    <location>
        <begin position="608"/>
        <end position="634"/>
    </location>
</feature>
<dbReference type="Gene3D" id="1.20.5.170">
    <property type="match status" value="1"/>
</dbReference>
<comment type="caution">
    <text evidence="3">The sequence shown here is derived from an EMBL/GenBank/DDBJ whole genome shotgun (WGS) entry which is preliminary data.</text>
</comment>
<dbReference type="InterPro" id="IPR035965">
    <property type="entry name" value="PAS-like_dom_sf"/>
</dbReference>
<feature type="compositionally biased region" description="Low complexity" evidence="1">
    <location>
        <begin position="155"/>
        <end position="168"/>
    </location>
</feature>
<protein>
    <recommendedName>
        <fullName evidence="2">BZIP domain-containing protein</fullName>
    </recommendedName>
</protein>
<feature type="compositionally biased region" description="Gly residues" evidence="1">
    <location>
        <begin position="67"/>
        <end position="77"/>
    </location>
</feature>
<evidence type="ECO:0000256" key="1">
    <source>
        <dbReference type="SAM" id="MobiDB-lite"/>
    </source>
</evidence>
<dbReference type="Gene3D" id="3.30.450.20">
    <property type="entry name" value="PAS domain"/>
    <property type="match status" value="1"/>
</dbReference>
<evidence type="ECO:0000313" key="3">
    <source>
        <dbReference type="EMBL" id="KAL3804185.1"/>
    </source>
</evidence>
<dbReference type="SUPFAM" id="SSF55785">
    <property type="entry name" value="PYP-like sensor domain (PAS domain)"/>
    <property type="match status" value="1"/>
</dbReference>
<feature type="region of interest" description="Disordered" evidence="1">
    <location>
        <begin position="1"/>
        <end position="26"/>
    </location>
</feature>
<feature type="compositionally biased region" description="Basic and acidic residues" evidence="1">
    <location>
        <begin position="360"/>
        <end position="377"/>
    </location>
</feature>
<name>A0ABD3QV97_9STRA</name>
<gene>
    <name evidence="3" type="ORF">HJC23_013704</name>
</gene>
<dbReference type="Proteomes" id="UP001516023">
    <property type="component" value="Unassembled WGS sequence"/>
</dbReference>
<dbReference type="NCBIfam" id="TIGR00229">
    <property type="entry name" value="sensory_box"/>
    <property type="match status" value="1"/>
</dbReference>
<keyword evidence="4" id="KW-1185">Reference proteome</keyword>
<feature type="region of interest" description="Disordered" evidence="1">
    <location>
        <begin position="475"/>
        <end position="550"/>
    </location>
</feature>
<feature type="domain" description="BZIP" evidence="2">
    <location>
        <begin position="769"/>
        <end position="814"/>
    </location>
</feature>
<feature type="compositionally biased region" description="Basic and acidic residues" evidence="1">
    <location>
        <begin position="1125"/>
        <end position="1144"/>
    </location>
</feature>
<accession>A0ABD3QV97</accession>